<feature type="region of interest" description="Disordered" evidence="12">
    <location>
        <begin position="434"/>
        <end position="478"/>
    </location>
</feature>
<evidence type="ECO:0000313" key="16">
    <source>
        <dbReference type="Proteomes" id="UP000594262"/>
    </source>
</evidence>
<dbReference type="Gene3D" id="4.10.1240.50">
    <property type="match status" value="1"/>
</dbReference>
<dbReference type="GO" id="GO:0003714">
    <property type="term" value="F:transcription corepressor activity"/>
    <property type="evidence" value="ECO:0007669"/>
    <property type="project" value="TreeGrafter"/>
</dbReference>
<feature type="compositionally biased region" description="Basic and acidic residues" evidence="12">
    <location>
        <begin position="189"/>
        <end position="201"/>
    </location>
</feature>
<feature type="compositionally biased region" description="Basic and acidic residues" evidence="12">
    <location>
        <begin position="9"/>
        <end position="22"/>
    </location>
</feature>
<organism evidence="15 16">
    <name type="scientific">Clytia hemisphaerica</name>
    <dbReference type="NCBI Taxonomy" id="252671"/>
    <lineage>
        <taxon>Eukaryota</taxon>
        <taxon>Metazoa</taxon>
        <taxon>Cnidaria</taxon>
        <taxon>Hydrozoa</taxon>
        <taxon>Hydroidolina</taxon>
        <taxon>Leptothecata</taxon>
        <taxon>Obeliida</taxon>
        <taxon>Clytiidae</taxon>
        <taxon>Clytia</taxon>
    </lineage>
</organism>
<dbReference type="GO" id="GO:0005667">
    <property type="term" value="C:transcription regulator complex"/>
    <property type="evidence" value="ECO:0007669"/>
    <property type="project" value="TreeGrafter"/>
</dbReference>
<evidence type="ECO:0000256" key="3">
    <source>
        <dbReference type="ARBA" id="ARBA00022723"/>
    </source>
</evidence>
<keyword evidence="8" id="KW-0238">DNA-binding</keyword>
<evidence type="ECO:0000259" key="13">
    <source>
        <dbReference type="PROSITE" id="PS51156"/>
    </source>
</evidence>
<evidence type="ECO:0000256" key="9">
    <source>
        <dbReference type="ARBA" id="ARBA00023163"/>
    </source>
</evidence>
<keyword evidence="5" id="KW-0862">Zinc</keyword>
<evidence type="ECO:0000256" key="10">
    <source>
        <dbReference type="ARBA" id="ARBA00023242"/>
    </source>
</evidence>
<dbReference type="CDD" id="cd00167">
    <property type="entry name" value="SANT"/>
    <property type="match status" value="1"/>
</dbReference>
<dbReference type="GO" id="GO:0003677">
    <property type="term" value="F:DNA binding"/>
    <property type="evidence" value="ECO:0007669"/>
    <property type="project" value="UniProtKB-KW"/>
</dbReference>
<dbReference type="GO" id="GO:0000118">
    <property type="term" value="C:histone deacetylase complex"/>
    <property type="evidence" value="ECO:0007669"/>
    <property type="project" value="TreeGrafter"/>
</dbReference>
<evidence type="ECO:0000256" key="11">
    <source>
        <dbReference type="ARBA" id="ARBA00038011"/>
    </source>
</evidence>
<dbReference type="GO" id="GO:0008270">
    <property type="term" value="F:zinc ion binding"/>
    <property type="evidence" value="ECO:0007669"/>
    <property type="project" value="UniProtKB-KW"/>
</dbReference>
<dbReference type="EnsemblMetazoa" id="CLYHEMT005176.1">
    <property type="protein sequence ID" value="CLYHEMP005176.1"/>
    <property type="gene ID" value="CLYHEMG005176"/>
</dbReference>
<name>A0A7M5V2R8_9CNID</name>
<feature type="compositionally biased region" description="Low complexity" evidence="12">
    <location>
        <begin position="216"/>
        <end position="228"/>
    </location>
</feature>
<evidence type="ECO:0000256" key="2">
    <source>
        <dbReference type="ARBA" id="ARBA00022491"/>
    </source>
</evidence>
<evidence type="ECO:0000256" key="4">
    <source>
        <dbReference type="ARBA" id="ARBA00022771"/>
    </source>
</evidence>
<dbReference type="OrthoDB" id="10064338at2759"/>
<feature type="compositionally biased region" description="Polar residues" evidence="12">
    <location>
        <begin position="469"/>
        <end position="478"/>
    </location>
</feature>
<dbReference type="InterPro" id="IPR001005">
    <property type="entry name" value="SANT/Myb"/>
</dbReference>
<evidence type="ECO:0000256" key="7">
    <source>
        <dbReference type="ARBA" id="ARBA00023054"/>
    </source>
</evidence>
<keyword evidence="3" id="KW-0479">Metal-binding</keyword>
<dbReference type="FunFam" id="4.10.1240.50:FF:000002">
    <property type="entry name" value="REST corepressor isoform X1"/>
    <property type="match status" value="1"/>
</dbReference>
<dbReference type="InterPro" id="IPR017884">
    <property type="entry name" value="SANT_dom"/>
</dbReference>
<dbReference type="Pfam" id="PF00249">
    <property type="entry name" value="Myb_DNA-binding"/>
    <property type="match status" value="1"/>
</dbReference>
<dbReference type="PANTHER" id="PTHR16089">
    <property type="entry name" value="REST COREPRESSOR COREST PROTEIN-RELATED"/>
    <property type="match status" value="1"/>
</dbReference>
<dbReference type="InterPro" id="IPR049048">
    <property type="entry name" value="REST_helical"/>
</dbReference>
<dbReference type="RefSeq" id="XP_066930724.1">
    <property type="nucleotide sequence ID" value="XM_067074623.1"/>
</dbReference>
<keyword evidence="4" id="KW-0863">Zinc-finger</keyword>
<feature type="domain" description="ELM2" evidence="13">
    <location>
        <begin position="17"/>
        <end position="101"/>
    </location>
</feature>
<dbReference type="SMART" id="SM00717">
    <property type="entry name" value="SANT"/>
    <property type="match status" value="2"/>
</dbReference>
<dbReference type="Pfam" id="PF01448">
    <property type="entry name" value="ELM2"/>
    <property type="match status" value="1"/>
</dbReference>
<keyword evidence="2" id="KW-0678">Repressor</keyword>
<evidence type="ECO:0000256" key="1">
    <source>
        <dbReference type="ARBA" id="ARBA00004123"/>
    </source>
</evidence>
<evidence type="ECO:0000256" key="8">
    <source>
        <dbReference type="ARBA" id="ARBA00023125"/>
    </source>
</evidence>
<dbReference type="GO" id="GO:0006357">
    <property type="term" value="P:regulation of transcription by RNA polymerase II"/>
    <property type="evidence" value="ECO:0007669"/>
    <property type="project" value="TreeGrafter"/>
</dbReference>
<evidence type="ECO:0000313" key="15">
    <source>
        <dbReference type="EnsemblMetazoa" id="CLYHEMP005176.1"/>
    </source>
</evidence>
<dbReference type="InterPro" id="IPR009057">
    <property type="entry name" value="Homeodomain-like_sf"/>
</dbReference>
<dbReference type="PROSITE" id="PS51293">
    <property type="entry name" value="SANT"/>
    <property type="match status" value="2"/>
</dbReference>
<feature type="domain" description="SANT" evidence="14">
    <location>
        <begin position="102"/>
        <end position="153"/>
    </location>
</feature>
<dbReference type="PROSITE" id="PS51156">
    <property type="entry name" value="ELM2"/>
    <property type="match status" value="1"/>
</dbReference>
<comment type="similarity">
    <text evidence="11">Belongs to the CoREST family.</text>
</comment>
<keyword evidence="6" id="KW-0805">Transcription regulation</keyword>
<evidence type="ECO:0000256" key="5">
    <source>
        <dbReference type="ARBA" id="ARBA00022833"/>
    </source>
</evidence>
<keyword evidence="10" id="KW-0539">Nucleus</keyword>
<feature type="region of interest" description="Disordered" evidence="12">
    <location>
        <begin position="173"/>
        <end position="240"/>
    </location>
</feature>
<dbReference type="InterPro" id="IPR051066">
    <property type="entry name" value="Trans_reg/Corepressor"/>
</dbReference>
<dbReference type="Pfam" id="PF20878">
    <property type="entry name" value="REST_helical"/>
    <property type="match status" value="1"/>
</dbReference>
<proteinExistence type="inferred from homology"/>
<evidence type="ECO:0000256" key="12">
    <source>
        <dbReference type="SAM" id="MobiDB-lite"/>
    </source>
</evidence>
<keyword evidence="9" id="KW-0804">Transcription</keyword>
<dbReference type="GeneID" id="136818247"/>
<dbReference type="SUPFAM" id="SSF46689">
    <property type="entry name" value="Homeodomain-like"/>
    <property type="match status" value="2"/>
</dbReference>
<dbReference type="InterPro" id="IPR000949">
    <property type="entry name" value="ELM2_dom"/>
</dbReference>
<dbReference type="SMART" id="SM01189">
    <property type="entry name" value="ELM2"/>
    <property type="match status" value="1"/>
</dbReference>
<dbReference type="Proteomes" id="UP000594262">
    <property type="component" value="Unplaced"/>
</dbReference>
<reference evidence="15" key="1">
    <citation type="submission" date="2021-01" db="UniProtKB">
        <authorList>
            <consortium name="EnsemblMetazoa"/>
        </authorList>
    </citation>
    <scope>IDENTIFICATION</scope>
</reference>
<feature type="region of interest" description="Disordered" evidence="12">
    <location>
        <begin position="1"/>
        <end position="22"/>
    </location>
</feature>
<dbReference type="AlphaFoldDB" id="A0A7M5V2R8"/>
<accession>A0A7M5V2R8</accession>
<feature type="compositionally biased region" description="Acidic residues" evidence="12">
    <location>
        <begin position="177"/>
        <end position="188"/>
    </location>
</feature>
<dbReference type="Gene3D" id="1.20.58.1880">
    <property type="match status" value="1"/>
</dbReference>
<dbReference type="FunFam" id="1.10.10.60:FF:000012">
    <property type="entry name" value="Metastasis-associated 1 family, member 3"/>
    <property type="match status" value="1"/>
</dbReference>
<evidence type="ECO:0008006" key="17">
    <source>
        <dbReference type="Google" id="ProtNLM"/>
    </source>
</evidence>
<keyword evidence="16" id="KW-1185">Reference proteome</keyword>
<evidence type="ECO:0000256" key="6">
    <source>
        <dbReference type="ARBA" id="ARBA00023015"/>
    </source>
</evidence>
<comment type="subcellular location">
    <subcellularLocation>
        <location evidence="1">Nucleus</location>
    </subcellularLocation>
</comment>
<evidence type="ECO:0000259" key="14">
    <source>
        <dbReference type="PROSITE" id="PS51293"/>
    </source>
</evidence>
<protein>
    <recommendedName>
        <fullName evidence="17">REST corepressor</fullName>
    </recommendedName>
</protein>
<dbReference type="Gene3D" id="1.10.10.60">
    <property type="entry name" value="Homeodomain-like"/>
    <property type="match status" value="1"/>
</dbReference>
<sequence>MFNMVKSTDSNEEKKEPTMRVGDEFQAEVPDVLHDSSLDKDHRPEPLLVWAPCENVSDEKMDEYLRVAKDKHGYNMEQALGLLYWHKYDIDKTSEDLRNFTPLPDSWSMEDQVIFEQSFSSYGKHFPRIHQQLPDKSIGTLVKYYYTWKKSRNKKSLMDKSEARELAIINGIFADDSPNDDSSDSDYEPVEKKSRSNRSTDKNTLNNHTMNHPIFQQQQQQQQQQHQQHSSHNNLNNKPSPMLSTNCVNCAGVTPQMHSTPRGKMCVPCYEYWRRTGIIRPHDKDNPISLYSAPQYKSKKKPPKGMSLGTEMLIDIAQSHGDSHVRPLEVELISLKRQIMTDKQILQEQTLALSGKVEQLRPLSLAQKLNSRWTNEELLIAVQCVRKYGKNFEAMAEVLGNKNESHCRSFFINHRRRFNLMEVLAEYEKENNIPRDESKLNDWSDEMPQEPHDAYGGMAPEGGPPPLVSNATSVTVSS</sequence>
<feature type="domain" description="SANT" evidence="14">
    <location>
        <begin position="368"/>
        <end position="419"/>
    </location>
</feature>
<keyword evidence="7" id="KW-0175">Coiled coil</keyword>
<dbReference type="PANTHER" id="PTHR16089:SF28">
    <property type="entry name" value="REST COREPRESSOR"/>
    <property type="match status" value="1"/>
</dbReference>
<feature type="compositionally biased region" description="Polar residues" evidence="12">
    <location>
        <begin position="230"/>
        <end position="240"/>
    </location>
</feature>